<evidence type="ECO:0000313" key="2">
    <source>
        <dbReference type="Proteomes" id="UP001185092"/>
    </source>
</evidence>
<dbReference type="InterPro" id="IPR006905">
    <property type="entry name" value="Flavin_halogenase"/>
</dbReference>
<comment type="caution">
    <text evidence="1">The sequence shown here is derived from an EMBL/GenBank/DDBJ whole genome shotgun (WGS) entry which is preliminary data.</text>
</comment>
<dbReference type="InterPro" id="IPR036188">
    <property type="entry name" value="FAD/NAD-bd_sf"/>
</dbReference>
<dbReference type="Proteomes" id="UP001185092">
    <property type="component" value="Unassembled WGS sequence"/>
</dbReference>
<dbReference type="SUPFAM" id="SSF51905">
    <property type="entry name" value="FAD/NAD(P)-binding domain"/>
    <property type="match status" value="1"/>
</dbReference>
<dbReference type="PANTHER" id="PTHR43747">
    <property type="entry name" value="FAD-BINDING PROTEIN"/>
    <property type="match status" value="1"/>
</dbReference>
<organism evidence="1 2">
    <name type="scientific">Aureibacter tunicatorum</name>
    <dbReference type="NCBI Taxonomy" id="866807"/>
    <lineage>
        <taxon>Bacteria</taxon>
        <taxon>Pseudomonadati</taxon>
        <taxon>Bacteroidota</taxon>
        <taxon>Cytophagia</taxon>
        <taxon>Cytophagales</taxon>
        <taxon>Persicobacteraceae</taxon>
        <taxon>Aureibacter</taxon>
    </lineage>
</organism>
<dbReference type="GO" id="GO:0004497">
    <property type="term" value="F:monooxygenase activity"/>
    <property type="evidence" value="ECO:0007669"/>
    <property type="project" value="InterPro"/>
</dbReference>
<gene>
    <name evidence="1" type="ORF">HNQ88_000358</name>
</gene>
<sequence length="369" mass="41470">MIDFYDVIILGGGVAGSSCGMALSRLGIRNVLILDAGKDDSFKIGESIPPVANQLLKYLGVYSDFLNQGHLPCFGSCSYWGNELRGYNDTVLSPAGNGWHLDRGKFDAFLLEKASDSGVKVIYKANFVSSEILDNGYSLRYKKGDQLHQVFAKVVVDATGKKSVWAKSQGAKQIQDKPLYCLSKRFKLSEEDKASNLTEIEAVEDGWWYGAKLPDNEFLAAFYTTKELIRLKGLQDECKWSEGLRKTKRIKNSILNALPVDSVPQGWIAPSFKLDRISDRNWLAIGDAASSYDPITSRGIFKAIDDAIFSAELIARKASGQEDALEEMNKYVNMNYARYIDERFMYYSLEKRWESSDFWMGINSQEVFS</sequence>
<dbReference type="RefSeq" id="WP_309936843.1">
    <property type="nucleotide sequence ID" value="NZ_AP025305.1"/>
</dbReference>
<accession>A0AAE3XJ93</accession>
<dbReference type="Gene3D" id="3.50.50.60">
    <property type="entry name" value="FAD/NAD(P)-binding domain"/>
    <property type="match status" value="1"/>
</dbReference>
<dbReference type="AlphaFoldDB" id="A0AAE3XJ93"/>
<dbReference type="Pfam" id="PF04820">
    <property type="entry name" value="Trp_halogenase"/>
    <property type="match status" value="1"/>
</dbReference>
<dbReference type="PRINTS" id="PR00420">
    <property type="entry name" value="RNGMNOXGNASE"/>
</dbReference>
<protein>
    <submittedName>
        <fullName evidence="1">Flavin-dependent dehydrogenase</fullName>
    </submittedName>
</protein>
<dbReference type="PANTHER" id="PTHR43747:SF1">
    <property type="entry name" value="SLR1998 PROTEIN"/>
    <property type="match status" value="1"/>
</dbReference>
<dbReference type="InterPro" id="IPR050816">
    <property type="entry name" value="Flavin-dep_Halogenase_NPB"/>
</dbReference>
<name>A0AAE3XJ93_9BACT</name>
<keyword evidence="2" id="KW-1185">Reference proteome</keyword>
<dbReference type="Gene3D" id="3.30.9.100">
    <property type="match status" value="1"/>
</dbReference>
<proteinExistence type="predicted"/>
<dbReference type="EMBL" id="JAVDQD010000001">
    <property type="protein sequence ID" value="MDR6237382.1"/>
    <property type="molecule type" value="Genomic_DNA"/>
</dbReference>
<reference evidence="1" key="1">
    <citation type="submission" date="2023-07" db="EMBL/GenBank/DDBJ databases">
        <title>Genomic Encyclopedia of Type Strains, Phase IV (KMG-IV): sequencing the most valuable type-strain genomes for metagenomic binning, comparative biology and taxonomic classification.</title>
        <authorList>
            <person name="Goeker M."/>
        </authorList>
    </citation>
    <scope>NUCLEOTIDE SEQUENCE</scope>
    <source>
        <strain evidence="1">DSM 26174</strain>
    </source>
</reference>
<evidence type="ECO:0000313" key="1">
    <source>
        <dbReference type="EMBL" id="MDR6237382.1"/>
    </source>
</evidence>